<dbReference type="Proteomes" id="UP001332243">
    <property type="component" value="Unassembled WGS sequence"/>
</dbReference>
<dbReference type="Pfam" id="PF01812">
    <property type="entry name" value="5-FTHF_cyc-lig"/>
    <property type="match status" value="1"/>
</dbReference>
<organism evidence="5 6">
    <name type="scientific">Plantactinospora sonchi</name>
    <dbReference type="NCBI Taxonomy" id="1544735"/>
    <lineage>
        <taxon>Bacteria</taxon>
        <taxon>Bacillati</taxon>
        <taxon>Actinomycetota</taxon>
        <taxon>Actinomycetes</taxon>
        <taxon>Micromonosporales</taxon>
        <taxon>Micromonosporaceae</taxon>
        <taxon>Plantactinospora</taxon>
    </lineage>
</organism>
<comment type="caution">
    <text evidence="5">The sequence shown here is derived from an EMBL/GenBank/DDBJ whole genome shotgun (WGS) entry which is preliminary data.</text>
</comment>
<dbReference type="NCBIfam" id="TIGR02727">
    <property type="entry name" value="MTHFS_bact"/>
    <property type="match status" value="1"/>
</dbReference>
<evidence type="ECO:0000256" key="3">
    <source>
        <dbReference type="ARBA" id="ARBA00022840"/>
    </source>
</evidence>
<dbReference type="PIRSF" id="PIRSF006806">
    <property type="entry name" value="FTHF_cligase"/>
    <property type="match status" value="1"/>
</dbReference>
<dbReference type="EC" id="6.3.3.2" evidence="4"/>
<evidence type="ECO:0000313" key="6">
    <source>
        <dbReference type="Proteomes" id="UP001332243"/>
    </source>
</evidence>
<keyword evidence="6" id="KW-1185">Reference proteome</keyword>
<keyword evidence="4" id="KW-0479">Metal-binding</keyword>
<dbReference type="SUPFAM" id="SSF100950">
    <property type="entry name" value="NagB/RpiA/CoA transferase-like"/>
    <property type="match status" value="1"/>
</dbReference>
<dbReference type="PANTHER" id="PTHR23407">
    <property type="entry name" value="ATPASE INHIBITOR/5-FORMYLTETRAHYDROFOLATE CYCLO-LIGASE"/>
    <property type="match status" value="1"/>
</dbReference>
<reference evidence="5 6" key="1">
    <citation type="submission" date="2024-01" db="EMBL/GenBank/DDBJ databases">
        <title>Genome insights into Plantactinospora sonchi sp. nov.</title>
        <authorList>
            <person name="Wang L."/>
        </authorList>
    </citation>
    <scope>NUCLEOTIDE SEQUENCE [LARGE SCALE GENOMIC DNA]</scope>
    <source>
        <strain evidence="5 6">NEAU-QY2</strain>
    </source>
</reference>
<dbReference type="GO" id="GO:0030272">
    <property type="term" value="F:5-formyltetrahydrofolate cyclo-ligase activity"/>
    <property type="evidence" value="ECO:0007669"/>
    <property type="project" value="UniProtKB-EC"/>
</dbReference>
<dbReference type="EMBL" id="JAZGQK010000011">
    <property type="protein sequence ID" value="MEE6259487.1"/>
    <property type="molecule type" value="Genomic_DNA"/>
</dbReference>
<name>A0ABU7RSK9_9ACTN</name>
<sequence length="203" mass="21156">MPDFSDEVGRAKVEVRARLLARRRALSPAARQAAAGRLQAALVALVRRVRPERVTGYVPVGNEPGGPGLPEVLAAALGTTGQLLLPVLRPDLDLDWAPYDGPGSLVAAGRGLWEPRTGRLGPGAVAEADLVLVPALAVDRAGVRLGRGGGSYDRALARVDGPVLTVALLHDGELLDTVPNDPHDRPVRAVITPTGGVRRLPSG</sequence>
<protein>
    <recommendedName>
        <fullName evidence="4">5-formyltetrahydrofolate cyclo-ligase</fullName>
        <ecNumber evidence="4">6.3.3.2</ecNumber>
    </recommendedName>
</protein>
<dbReference type="InterPro" id="IPR037171">
    <property type="entry name" value="NagB/RpiA_transferase-like"/>
</dbReference>
<dbReference type="InterPro" id="IPR002698">
    <property type="entry name" value="FTHF_cligase"/>
</dbReference>
<dbReference type="PANTHER" id="PTHR23407:SF1">
    <property type="entry name" value="5-FORMYLTETRAHYDROFOLATE CYCLO-LIGASE"/>
    <property type="match status" value="1"/>
</dbReference>
<keyword evidence="3 4" id="KW-0067">ATP-binding</keyword>
<evidence type="ECO:0000313" key="5">
    <source>
        <dbReference type="EMBL" id="MEE6259487.1"/>
    </source>
</evidence>
<evidence type="ECO:0000256" key="2">
    <source>
        <dbReference type="ARBA" id="ARBA00022741"/>
    </source>
</evidence>
<keyword evidence="4" id="KW-0460">Magnesium</keyword>
<keyword evidence="5" id="KW-0436">Ligase</keyword>
<dbReference type="RefSeq" id="WP_331214609.1">
    <property type="nucleotide sequence ID" value="NZ_JAZGQK010000011.1"/>
</dbReference>
<evidence type="ECO:0000256" key="4">
    <source>
        <dbReference type="RuleBase" id="RU361279"/>
    </source>
</evidence>
<gene>
    <name evidence="5" type="ORF">V1633_13430</name>
</gene>
<dbReference type="InterPro" id="IPR024185">
    <property type="entry name" value="FTHF_cligase-like_sf"/>
</dbReference>
<comment type="cofactor">
    <cofactor evidence="4">
        <name>Mg(2+)</name>
        <dbReference type="ChEBI" id="CHEBI:18420"/>
    </cofactor>
</comment>
<keyword evidence="2 4" id="KW-0547">Nucleotide-binding</keyword>
<dbReference type="Gene3D" id="3.40.50.10420">
    <property type="entry name" value="NagB/RpiA/CoA transferase-like"/>
    <property type="match status" value="1"/>
</dbReference>
<proteinExistence type="inferred from homology"/>
<evidence type="ECO:0000256" key="1">
    <source>
        <dbReference type="ARBA" id="ARBA00010638"/>
    </source>
</evidence>
<comment type="catalytic activity">
    <reaction evidence="4">
        <text>(6S)-5-formyl-5,6,7,8-tetrahydrofolate + ATP = (6R)-5,10-methenyltetrahydrofolate + ADP + phosphate</text>
        <dbReference type="Rhea" id="RHEA:10488"/>
        <dbReference type="ChEBI" id="CHEBI:30616"/>
        <dbReference type="ChEBI" id="CHEBI:43474"/>
        <dbReference type="ChEBI" id="CHEBI:57455"/>
        <dbReference type="ChEBI" id="CHEBI:57457"/>
        <dbReference type="ChEBI" id="CHEBI:456216"/>
        <dbReference type="EC" id="6.3.3.2"/>
    </reaction>
</comment>
<accession>A0ABU7RSK9</accession>
<comment type="similarity">
    <text evidence="1 4">Belongs to the 5-formyltetrahydrofolate cyclo-ligase family.</text>
</comment>